<name>H5TL68_GORO1</name>
<reference evidence="2" key="1">
    <citation type="submission" date="2012-02" db="EMBL/GenBank/DDBJ databases">
        <title>Whole genome shotgun sequence of Gordonia otitidis NBRC 100426.</title>
        <authorList>
            <person name="Yoshida I."/>
            <person name="Hosoyama A."/>
            <person name="Tsuchikane K."/>
            <person name="Katsumata H."/>
            <person name="Yamazaki S."/>
            <person name="Fujita N."/>
        </authorList>
    </citation>
    <scope>NUCLEOTIDE SEQUENCE [LARGE SCALE GENOMIC DNA]</scope>
    <source>
        <strain evidence="2">NBRC 100426</strain>
    </source>
</reference>
<comment type="caution">
    <text evidence="2">The sequence shown here is derived from an EMBL/GenBank/DDBJ whole genome shotgun (WGS) entry which is preliminary data.</text>
</comment>
<dbReference type="EMBL" id="BAFB01000098">
    <property type="protein sequence ID" value="GAB34226.1"/>
    <property type="molecule type" value="Genomic_DNA"/>
</dbReference>
<dbReference type="OrthoDB" id="4381512at2"/>
<feature type="signal peptide" evidence="1">
    <location>
        <begin position="1"/>
        <end position="36"/>
    </location>
</feature>
<dbReference type="RefSeq" id="WP_007238465.1">
    <property type="nucleotide sequence ID" value="NZ_BAFB01000098.1"/>
</dbReference>
<sequence length="125" mass="12882">MNIDSTRFHTTATVRRIATGAAVAGLALGGALVAGAGDAQAASPRDCRTYSYWAGASINCPAGVRAVLELDCVGLGRNSGERDGVRVFYHRTSPVTDRSGFAATDCGQGSYIGSGVNTRSWVRGA</sequence>
<evidence type="ECO:0008006" key="4">
    <source>
        <dbReference type="Google" id="ProtNLM"/>
    </source>
</evidence>
<keyword evidence="1" id="KW-0732">Signal</keyword>
<evidence type="ECO:0000313" key="2">
    <source>
        <dbReference type="EMBL" id="GAB34226.1"/>
    </source>
</evidence>
<evidence type="ECO:0000313" key="3">
    <source>
        <dbReference type="Proteomes" id="UP000005038"/>
    </source>
</evidence>
<feature type="chain" id="PRO_5039221034" description="Secreted protein" evidence="1">
    <location>
        <begin position="37"/>
        <end position="125"/>
    </location>
</feature>
<evidence type="ECO:0000256" key="1">
    <source>
        <dbReference type="SAM" id="SignalP"/>
    </source>
</evidence>
<dbReference type="Proteomes" id="UP000005038">
    <property type="component" value="Unassembled WGS sequence"/>
</dbReference>
<keyword evidence="3" id="KW-1185">Reference proteome</keyword>
<organism evidence="2 3">
    <name type="scientific">Gordonia otitidis (strain DSM 44809 / CCUG 52243 / JCM 12355 / NBRC 100426 / IFM 10032)</name>
    <dbReference type="NCBI Taxonomy" id="1108044"/>
    <lineage>
        <taxon>Bacteria</taxon>
        <taxon>Bacillati</taxon>
        <taxon>Actinomycetota</taxon>
        <taxon>Actinomycetes</taxon>
        <taxon>Mycobacteriales</taxon>
        <taxon>Gordoniaceae</taxon>
        <taxon>Gordonia</taxon>
    </lineage>
</organism>
<proteinExistence type="predicted"/>
<accession>H5TL68</accession>
<gene>
    <name evidence="2" type="ORF">GOOTI_098_00280</name>
</gene>
<protein>
    <recommendedName>
        <fullName evidence="4">Secreted protein</fullName>
    </recommendedName>
</protein>
<dbReference type="AlphaFoldDB" id="H5TL68"/>